<proteinExistence type="predicted"/>
<reference evidence="1 2" key="1">
    <citation type="submission" date="2023-12" db="EMBL/GenBank/DDBJ databases">
        <title>Novel species of the genus Arcicella isolated from rivers.</title>
        <authorList>
            <person name="Lu H."/>
        </authorList>
    </citation>
    <scope>NUCLEOTIDE SEQUENCE [LARGE SCALE GENOMIC DNA]</scope>
    <source>
        <strain evidence="1 2">LMG 21963</strain>
    </source>
</reference>
<dbReference type="EMBL" id="JAYFUL010000006">
    <property type="protein sequence ID" value="MEA5257217.1"/>
    <property type="molecule type" value="Genomic_DNA"/>
</dbReference>
<keyword evidence="2" id="KW-1185">Reference proteome</keyword>
<accession>A0ABU5QJH5</accession>
<evidence type="ECO:0000313" key="2">
    <source>
        <dbReference type="Proteomes" id="UP001304671"/>
    </source>
</evidence>
<sequence length="92" mass="10775">MELEVLLRKYISNDSYTSQDIPASHRLYIIDLYIKDLKNYLKELHMLIINQTENDENKAHHLGLLTGLVERIIVELNNENNMVNELSQVDHA</sequence>
<dbReference type="Proteomes" id="UP001304671">
    <property type="component" value="Unassembled WGS sequence"/>
</dbReference>
<name>A0ABU5QJH5_9BACT</name>
<protein>
    <submittedName>
        <fullName evidence="1">Uncharacterized protein</fullName>
    </submittedName>
</protein>
<evidence type="ECO:0000313" key="1">
    <source>
        <dbReference type="EMBL" id="MEA5257217.1"/>
    </source>
</evidence>
<organism evidence="1 2">
    <name type="scientific">Arcicella aquatica</name>
    <dbReference type="NCBI Taxonomy" id="217141"/>
    <lineage>
        <taxon>Bacteria</taxon>
        <taxon>Pseudomonadati</taxon>
        <taxon>Bacteroidota</taxon>
        <taxon>Cytophagia</taxon>
        <taxon>Cytophagales</taxon>
        <taxon>Flectobacillaceae</taxon>
        <taxon>Arcicella</taxon>
    </lineage>
</organism>
<gene>
    <name evidence="1" type="ORF">VB264_05420</name>
</gene>
<comment type="caution">
    <text evidence="1">The sequence shown here is derived from an EMBL/GenBank/DDBJ whole genome shotgun (WGS) entry which is preliminary data.</text>
</comment>
<dbReference type="RefSeq" id="WP_323247454.1">
    <property type="nucleotide sequence ID" value="NZ_JAYFUL010000006.1"/>
</dbReference>